<comment type="caution">
    <text evidence="3">The sequence shown here is derived from an EMBL/GenBank/DDBJ whole genome shotgun (WGS) entry which is preliminary data.</text>
</comment>
<evidence type="ECO:0000313" key="3">
    <source>
        <dbReference type="EMBL" id="MBB4101218.1"/>
    </source>
</evidence>
<dbReference type="Proteomes" id="UP000557392">
    <property type="component" value="Unassembled WGS sequence"/>
</dbReference>
<evidence type="ECO:0000256" key="1">
    <source>
        <dbReference type="SAM" id="MobiDB-lite"/>
    </source>
</evidence>
<feature type="domain" description="Anti-sigma factor NepR" evidence="2">
    <location>
        <begin position="26"/>
        <end position="55"/>
    </location>
</feature>
<gene>
    <name evidence="3" type="ORF">GGR46_004808</name>
</gene>
<dbReference type="Pfam" id="PF18557">
    <property type="entry name" value="NepR"/>
    <property type="match status" value="1"/>
</dbReference>
<dbReference type="InterPro" id="IPR041649">
    <property type="entry name" value="NepR"/>
</dbReference>
<dbReference type="AlphaFoldDB" id="A0A7W6JXA1"/>
<protein>
    <recommendedName>
        <fullName evidence="2">Anti-sigma factor NepR domain-containing protein</fullName>
    </recommendedName>
</protein>
<reference evidence="3 4" key="1">
    <citation type="submission" date="2020-08" db="EMBL/GenBank/DDBJ databases">
        <title>Genomic Encyclopedia of Type Strains, Phase IV (KMG-IV): sequencing the most valuable type-strain genomes for metagenomic binning, comparative biology and taxonomic classification.</title>
        <authorList>
            <person name="Goeker M."/>
        </authorList>
    </citation>
    <scope>NUCLEOTIDE SEQUENCE [LARGE SCALE GENOMIC DNA]</scope>
    <source>
        <strain evidence="3 4">DSM 101806</strain>
    </source>
</reference>
<sequence length="55" mass="6072">MRSADDEMKKPPKSDGGKETGRPDRNVGEALRQAYDEAVSEAVPDDLLDLLKKLD</sequence>
<feature type="region of interest" description="Disordered" evidence="1">
    <location>
        <begin position="1"/>
        <end position="29"/>
    </location>
</feature>
<dbReference type="EMBL" id="JACIEH010000005">
    <property type="protein sequence ID" value="MBB4101218.1"/>
    <property type="molecule type" value="Genomic_DNA"/>
</dbReference>
<dbReference type="RefSeq" id="WP_343058337.1">
    <property type="nucleotide sequence ID" value="NZ_JACIEH010000005.1"/>
</dbReference>
<accession>A0A7W6JXA1</accession>
<name>A0A7W6JXA1_9SPHN</name>
<evidence type="ECO:0000259" key="2">
    <source>
        <dbReference type="Pfam" id="PF18557"/>
    </source>
</evidence>
<keyword evidence="4" id="KW-1185">Reference proteome</keyword>
<proteinExistence type="predicted"/>
<organism evidence="3 4">
    <name type="scientific">Sphingomonas kyeonggiensis</name>
    <dbReference type="NCBI Taxonomy" id="1268553"/>
    <lineage>
        <taxon>Bacteria</taxon>
        <taxon>Pseudomonadati</taxon>
        <taxon>Pseudomonadota</taxon>
        <taxon>Alphaproteobacteria</taxon>
        <taxon>Sphingomonadales</taxon>
        <taxon>Sphingomonadaceae</taxon>
        <taxon>Sphingomonas</taxon>
    </lineage>
</organism>
<feature type="compositionally biased region" description="Basic and acidic residues" evidence="1">
    <location>
        <begin position="1"/>
        <end position="27"/>
    </location>
</feature>
<evidence type="ECO:0000313" key="4">
    <source>
        <dbReference type="Proteomes" id="UP000557392"/>
    </source>
</evidence>